<dbReference type="Pfam" id="PF08240">
    <property type="entry name" value="ADH_N"/>
    <property type="match status" value="1"/>
</dbReference>
<proteinExistence type="predicted"/>
<comment type="caution">
    <text evidence="4">The sequence shown here is derived from an EMBL/GenBank/DDBJ whole genome shotgun (WGS) entry which is preliminary data.</text>
</comment>
<dbReference type="InterPro" id="IPR036291">
    <property type="entry name" value="NAD(P)-bd_dom_sf"/>
</dbReference>
<dbReference type="Gene3D" id="3.40.50.720">
    <property type="entry name" value="NAD(P)-binding Rossmann-like Domain"/>
    <property type="match status" value="1"/>
</dbReference>
<name>A0ABV9F9C7_9BACL</name>
<feature type="domain" description="Alcohol dehydrogenase-like N-terminal" evidence="3">
    <location>
        <begin position="23"/>
        <end position="134"/>
    </location>
</feature>
<evidence type="ECO:0000313" key="5">
    <source>
        <dbReference type="Proteomes" id="UP001596028"/>
    </source>
</evidence>
<dbReference type="RefSeq" id="WP_378094559.1">
    <property type="nucleotide sequence ID" value="NZ_JBHSEP010000005.1"/>
</dbReference>
<dbReference type="InterPro" id="IPR013149">
    <property type="entry name" value="ADH-like_C"/>
</dbReference>
<evidence type="ECO:0000313" key="4">
    <source>
        <dbReference type="EMBL" id="MFC4598371.1"/>
    </source>
</evidence>
<reference evidence="5" key="1">
    <citation type="journal article" date="2019" name="Int. J. Syst. Evol. Microbiol.">
        <title>The Global Catalogue of Microorganisms (GCM) 10K type strain sequencing project: providing services to taxonomists for standard genome sequencing and annotation.</title>
        <authorList>
            <consortium name="The Broad Institute Genomics Platform"/>
            <consortium name="The Broad Institute Genome Sequencing Center for Infectious Disease"/>
            <person name="Wu L."/>
            <person name="Ma J."/>
        </authorList>
    </citation>
    <scope>NUCLEOTIDE SEQUENCE [LARGE SCALE GENOMIC DNA]</scope>
    <source>
        <strain evidence="5">CCUG 49571</strain>
    </source>
</reference>
<dbReference type="Gene3D" id="3.90.180.10">
    <property type="entry name" value="Medium-chain alcohol dehydrogenases, catalytic domain"/>
    <property type="match status" value="1"/>
</dbReference>
<dbReference type="Proteomes" id="UP001596028">
    <property type="component" value="Unassembled WGS sequence"/>
</dbReference>
<keyword evidence="5" id="KW-1185">Reference proteome</keyword>
<dbReference type="SUPFAM" id="SSF50129">
    <property type="entry name" value="GroES-like"/>
    <property type="match status" value="1"/>
</dbReference>
<gene>
    <name evidence="4" type="ORF">ACFO3S_08995</name>
</gene>
<dbReference type="CDD" id="cd08261">
    <property type="entry name" value="Zn_ADH7"/>
    <property type="match status" value="1"/>
</dbReference>
<protein>
    <submittedName>
        <fullName evidence="4">Zinc-binding alcohol dehydrogenase family protein</fullName>
    </submittedName>
</protein>
<keyword evidence="1" id="KW-0560">Oxidoreductase</keyword>
<dbReference type="PANTHER" id="PTHR43401:SF3">
    <property type="entry name" value="L-GALACTONATE-5-DEHYDROGENASE"/>
    <property type="match status" value="1"/>
</dbReference>
<dbReference type="PANTHER" id="PTHR43401">
    <property type="entry name" value="L-THREONINE 3-DEHYDROGENASE"/>
    <property type="match status" value="1"/>
</dbReference>
<dbReference type="InterPro" id="IPR013154">
    <property type="entry name" value="ADH-like_N"/>
</dbReference>
<dbReference type="SUPFAM" id="SSF51735">
    <property type="entry name" value="NAD(P)-binding Rossmann-fold domains"/>
    <property type="match status" value="1"/>
</dbReference>
<organism evidence="4 5">
    <name type="scientific">Cohnella hongkongensis</name>
    <dbReference type="NCBI Taxonomy" id="178337"/>
    <lineage>
        <taxon>Bacteria</taxon>
        <taxon>Bacillati</taxon>
        <taxon>Bacillota</taxon>
        <taxon>Bacilli</taxon>
        <taxon>Bacillales</taxon>
        <taxon>Paenibacillaceae</taxon>
        <taxon>Cohnella</taxon>
    </lineage>
</organism>
<dbReference type="InterPro" id="IPR011032">
    <property type="entry name" value="GroES-like_sf"/>
</dbReference>
<feature type="domain" description="Alcohol dehydrogenase-like C-terminal" evidence="2">
    <location>
        <begin position="173"/>
        <end position="299"/>
    </location>
</feature>
<evidence type="ECO:0000259" key="3">
    <source>
        <dbReference type="Pfam" id="PF08240"/>
    </source>
</evidence>
<dbReference type="EMBL" id="JBHSEP010000005">
    <property type="protein sequence ID" value="MFC4598371.1"/>
    <property type="molecule type" value="Genomic_DNA"/>
</dbReference>
<dbReference type="Pfam" id="PF00107">
    <property type="entry name" value="ADH_zinc_N"/>
    <property type="match status" value="1"/>
</dbReference>
<dbReference type="InterPro" id="IPR050129">
    <property type="entry name" value="Zn_alcohol_dh"/>
</dbReference>
<sequence length="340" mass="36359">MRNIVCKEPGVFEMRRTERPLRKPGEVLVKVSAVGVCGTDYHAFRGRQPYFAYPRILGHEIAGEVAETDGASEEAGGLKVGDRVTIMPYIACRACIACRAGRPNACSDLRVLGVHEDGAMREYLSVPAEYVVKTEGLSLNQTVIVEPMGIGLHAVNRGEIRPGETALVVGAGPIGLAAMKFAKLAGAKVIAMDTNAERLRFCRQWAGADEIVEAAGDAAAALADITGGDGPTTVFDATGSPQSMMKTFEYAAHGGKIVFVSLVQADISFHDPAFHKKELTLLGSRAATLAEFERVIACMREGRIDADGFITHRAPFEKAIEAFGEWLNPGSGVIKAVIEL</sequence>
<accession>A0ABV9F9C7</accession>
<evidence type="ECO:0000259" key="2">
    <source>
        <dbReference type="Pfam" id="PF00107"/>
    </source>
</evidence>
<evidence type="ECO:0000256" key="1">
    <source>
        <dbReference type="ARBA" id="ARBA00023002"/>
    </source>
</evidence>